<dbReference type="SMART" id="SM00225">
    <property type="entry name" value="BTB"/>
    <property type="match status" value="1"/>
</dbReference>
<dbReference type="OrthoDB" id="684045at2759"/>
<dbReference type="CDD" id="cd18186">
    <property type="entry name" value="BTB_POZ_ZBTB_KLHL-like"/>
    <property type="match status" value="1"/>
</dbReference>
<dbReference type="Gene3D" id="1.10.8.10">
    <property type="entry name" value="DNA helicase RuvA subunit, C-terminal domain"/>
    <property type="match status" value="1"/>
</dbReference>
<feature type="domain" description="BTB" evidence="2">
    <location>
        <begin position="684"/>
        <end position="747"/>
    </location>
</feature>
<comment type="caution">
    <text evidence="3">The sequence shown here is derived from an EMBL/GenBank/DDBJ whole genome shotgun (WGS) entry which is preliminary data.</text>
</comment>
<dbReference type="Pfam" id="PF00651">
    <property type="entry name" value="BTB"/>
    <property type="match status" value="1"/>
</dbReference>
<dbReference type="SUPFAM" id="SSF109732">
    <property type="entry name" value="HBS1-like domain"/>
    <property type="match status" value="1"/>
</dbReference>
<accession>A0A3S1C3B0</accession>
<evidence type="ECO:0000313" key="3">
    <source>
        <dbReference type="EMBL" id="RUS81763.1"/>
    </source>
</evidence>
<keyword evidence="4" id="KW-1185">Reference proteome</keyword>
<dbReference type="CDD" id="cd14733">
    <property type="entry name" value="BACK"/>
    <property type="match status" value="1"/>
</dbReference>
<name>A0A3S1C3B0_ELYCH</name>
<dbReference type="PANTHER" id="PTHR24413">
    <property type="entry name" value="SPECKLE-TYPE POZ PROTEIN"/>
    <property type="match status" value="1"/>
</dbReference>
<proteinExistence type="predicted"/>
<dbReference type="EMBL" id="RQTK01000321">
    <property type="protein sequence ID" value="RUS81763.1"/>
    <property type="molecule type" value="Genomic_DNA"/>
</dbReference>
<dbReference type="STRING" id="188477.A0A3S1C3B0"/>
<evidence type="ECO:0000256" key="1">
    <source>
        <dbReference type="SAM" id="MobiDB-lite"/>
    </source>
</evidence>
<gene>
    <name evidence="3" type="ORF">EGW08_010455</name>
</gene>
<dbReference type="InterPro" id="IPR037189">
    <property type="entry name" value="HBS1-like_N_sf"/>
</dbReference>
<dbReference type="AlphaFoldDB" id="A0A3S1C3B0"/>
<organism evidence="3 4">
    <name type="scientific">Elysia chlorotica</name>
    <name type="common">Eastern emerald elysia</name>
    <name type="synonym">Sea slug</name>
    <dbReference type="NCBI Taxonomy" id="188477"/>
    <lineage>
        <taxon>Eukaryota</taxon>
        <taxon>Metazoa</taxon>
        <taxon>Spiralia</taxon>
        <taxon>Lophotrochozoa</taxon>
        <taxon>Mollusca</taxon>
        <taxon>Gastropoda</taxon>
        <taxon>Heterobranchia</taxon>
        <taxon>Euthyneura</taxon>
        <taxon>Panpulmonata</taxon>
        <taxon>Sacoglossa</taxon>
        <taxon>Placobranchoidea</taxon>
        <taxon>Plakobranchidae</taxon>
        <taxon>Elysia</taxon>
    </lineage>
</organism>
<dbReference type="Proteomes" id="UP000271974">
    <property type="component" value="Unassembled WGS sequence"/>
</dbReference>
<evidence type="ECO:0000259" key="2">
    <source>
        <dbReference type="PROSITE" id="PS50097"/>
    </source>
</evidence>
<evidence type="ECO:0000313" key="4">
    <source>
        <dbReference type="Proteomes" id="UP000271974"/>
    </source>
</evidence>
<dbReference type="Gene3D" id="3.30.710.10">
    <property type="entry name" value="Potassium Channel Kv1.1, Chain A"/>
    <property type="match status" value="1"/>
</dbReference>
<protein>
    <recommendedName>
        <fullName evidence="2">BTB domain-containing protein</fullName>
    </recommendedName>
</protein>
<dbReference type="PROSITE" id="PS50097">
    <property type="entry name" value="BTB"/>
    <property type="match status" value="1"/>
</dbReference>
<reference evidence="3 4" key="1">
    <citation type="submission" date="2019-01" db="EMBL/GenBank/DDBJ databases">
        <title>A draft genome assembly of the solar-powered sea slug Elysia chlorotica.</title>
        <authorList>
            <person name="Cai H."/>
            <person name="Li Q."/>
            <person name="Fang X."/>
            <person name="Li J."/>
            <person name="Curtis N.E."/>
            <person name="Altenburger A."/>
            <person name="Shibata T."/>
            <person name="Feng M."/>
            <person name="Maeda T."/>
            <person name="Schwartz J.A."/>
            <person name="Shigenobu S."/>
            <person name="Lundholm N."/>
            <person name="Nishiyama T."/>
            <person name="Yang H."/>
            <person name="Hasebe M."/>
            <person name="Li S."/>
            <person name="Pierce S.K."/>
            <person name="Wang J."/>
        </authorList>
    </citation>
    <scope>NUCLEOTIDE SEQUENCE [LARGE SCALE GENOMIC DNA]</scope>
    <source>
        <strain evidence="3">EC2010</strain>
        <tissue evidence="3">Whole organism of an adult</tissue>
    </source>
</reference>
<dbReference type="SUPFAM" id="SSF54695">
    <property type="entry name" value="POZ domain"/>
    <property type="match status" value="1"/>
</dbReference>
<sequence length="940" mass="104621">MAGMVEETAFHGTWKITECVSVTGVVEITGIEGTEFVLDENGDVNWEVQDEAEPLPLFSCETYEVLSAAGKLPMALKFIGTYGGQGVEFAVDFSANHMLLSYDNCCMLQCKKILPGSRREDAPYQFLGALEQSYFSDIVLRTDTRKEFKAHSIILGLSAPDLDWTASVPPLTGLPEDVIQTTLHYLYAECLPQGLTEATAKRCVKMVGKLRSLTKFGQLCETFLKNTALTQQIKTLVSDMHACADRINDLFGGPMTEERKEEVALEGSMWSNPAKLCYTVRQALREEAIACAKFIIMCDLFSKRKYELSKQERHDIMKYVKSRIPVFLNQMMTLMTTVMTHLQSLTLSQRADIAAYLVPEMETILDTMSRFAVETKSALEQAIISSNEKVNSEKMDKSDRHKWGIGDSLGRTLKHALHLKELKKLKHFHEKTSACFVHLKKERSHFTMKSQADKVRCVSRSLKHLVDELPSLLIRLRELTSALDQKVTWKEWKYIFKMATSKVSWGLSKVQSNKPSLQPMIKEMCDIVRSDQFNASLVTLGLVEPGENPGSPTSSSLSSMATSINNTPSCAAAPLPSSVPPGKESTSSTVANSKATRYAQLSCVESLCVSPCASNSCSAKRCLDLFRSATNTDMVFEVICPPDVDGGDIIIDHITGQEAGETEGAVGGTNNSANSASTAEGEEVEVEVHEIKAHRVIVAARCDWFRRALLSGMKEAIDRKIVVHDTNPDLFRRFLEALYAGHLDTRGLNDEMLADMMTLCDRYEMDDLKHLCEQELKLHLNEINALYLLNLADHLNSRGLKDAALSFIGKHRDLTSSDVYQELPDHLKDEILEAIVWQGLDIRSHLRRDRQEGTPSSTSSMSEVDELVNNLDIVQDRGLEISSSSSSDELAFMGDAAQLNSCIDELAIIVGDDVPREELVRIALAADYDVNRALNFFYST</sequence>
<dbReference type="InterPro" id="IPR011333">
    <property type="entry name" value="SKP1/BTB/POZ_sf"/>
</dbReference>
<feature type="region of interest" description="Disordered" evidence="1">
    <location>
        <begin position="571"/>
        <end position="590"/>
    </location>
</feature>
<dbReference type="InterPro" id="IPR000210">
    <property type="entry name" value="BTB/POZ_dom"/>
</dbReference>